<proteinExistence type="predicted"/>
<dbReference type="PROSITE" id="PS50837">
    <property type="entry name" value="NACHT"/>
    <property type="match status" value="1"/>
</dbReference>
<organism evidence="4 5">
    <name type="scientific">Macrolepiota fuliginosa MF-IS2</name>
    <dbReference type="NCBI Taxonomy" id="1400762"/>
    <lineage>
        <taxon>Eukaryota</taxon>
        <taxon>Fungi</taxon>
        <taxon>Dikarya</taxon>
        <taxon>Basidiomycota</taxon>
        <taxon>Agaricomycotina</taxon>
        <taxon>Agaricomycetes</taxon>
        <taxon>Agaricomycetidae</taxon>
        <taxon>Agaricales</taxon>
        <taxon>Agaricineae</taxon>
        <taxon>Agaricaceae</taxon>
        <taxon>Macrolepiota</taxon>
    </lineage>
</organism>
<keyword evidence="1" id="KW-0677">Repeat</keyword>
<reference evidence="4" key="1">
    <citation type="submission" date="2020-11" db="EMBL/GenBank/DDBJ databases">
        <authorList>
            <consortium name="DOE Joint Genome Institute"/>
            <person name="Ahrendt S."/>
            <person name="Riley R."/>
            <person name="Andreopoulos W."/>
            <person name="Labutti K."/>
            <person name="Pangilinan J."/>
            <person name="Ruiz-Duenas F.J."/>
            <person name="Barrasa J.M."/>
            <person name="Sanchez-Garcia M."/>
            <person name="Camarero S."/>
            <person name="Miyauchi S."/>
            <person name="Serrano A."/>
            <person name="Linde D."/>
            <person name="Babiker R."/>
            <person name="Drula E."/>
            <person name="Ayuso-Fernandez I."/>
            <person name="Pacheco R."/>
            <person name="Padilla G."/>
            <person name="Ferreira P."/>
            <person name="Barriuso J."/>
            <person name="Kellner H."/>
            <person name="Castanera R."/>
            <person name="Alfaro M."/>
            <person name="Ramirez L."/>
            <person name="Pisabarro A.G."/>
            <person name="Kuo A."/>
            <person name="Tritt A."/>
            <person name="Lipzen A."/>
            <person name="He G."/>
            <person name="Yan M."/>
            <person name="Ng V."/>
            <person name="Cullen D."/>
            <person name="Martin F."/>
            <person name="Rosso M.-N."/>
            <person name="Henrissat B."/>
            <person name="Hibbett D."/>
            <person name="Martinez A.T."/>
            <person name="Grigoriev I.V."/>
        </authorList>
    </citation>
    <scope>NUCLEOTIDE SEQUENCE</scope>
    <source>
        <strain evidence="4">MF-IS2</strain>
    </source>
</reference>
<dbReference type="InterPro" id="IPR027417">
    <property type="entry name" value="P-loop_NTPase"/>
</dbReference>
<dbReference type="PANTHER" id="PTHR10039">
    <property type="entry name" value="AMELOGENIN"/>
    <property type="match status" value="1"/>
</dbReference>
<feature type="compositionally biased region" description="Polar residues" evidence="2">
    <location>
        <begin position="1"/>
        <end position="13"/>
    </location>
</feature>
<dbReference type="OrthoDB" id="1577640at2759"/>
<protein>
    <recommendedName>
        <fullName evidence="3">NACHT domain-containing protein</fullName>
    </recommendedName>
</protein>
<dbReference type="Proteomes" id="UP000807342">
    <property type="component" value="Unassembled WGS sequence"/>
</dbReference>
<dbReference type="SUPFAM" id="SSF52540">
    <property type="entry name" value="P-loop containing nucleoside triphosphate hydrolases"/>
    <property type="match status" value="1"/>
</dbReference>
<feature type="domain" description="NACHT" evidence="3">
    <location>
        <begin position="144"/>
        <end position="256"/>
    </location>
</feature>
<comment type="caution">
    <text evidence="4">The sequence shown here is derived from an EMBL/GenBank/DDBJ whole genome shotgun (WGS) entry which is preliminary data.</text>
</comment>
<evidence type="ECO:0000259" key="3">
    <source>
        <dbReference type="PROSITE" id="PS50837"/>
    </source>
</evidence>
<sequence length="754" mass="85584">MANRALMSQSLAPSQPPSFQVRGGLPSVEQPDGPNSHQYEISGKSHSEGAAMFQDFARGSSGGQFAYASNFVVKKSTMVHNEYVYTGNSHERDYEVLSWQSHHILMESSFDSFRGSLSQCHEDTRITIKHEMRHWLRNGGHEKRLLWLSGPVGVGKTTIMKTIAEVESDGHLGATVFFSKSKPNYLERIFPTISYYLSLKEPAYTAYIGELRRTDPFYFQRTLEKQFEKLFVIPFSQRKILRNTQAWAILLDGLDECRGEAERNDREYERVQCTVIRLISTFVREHPSVPLVWIIASRPEHYLTTAFSPEDIDVSTIRQTVSIDSTEACQDVERYLRAELSNTVQQYPSHFAGSERWPSEEDISTIGRASSGLFIFAYLAVRFIQKSGNPVRSLAEVLSAIQKAGSLAHPQNVNPFAALDVMYTEILHRVSPVALEDTKRLLAAAFFKQPDYPLLRVCNVIGMERHSTYAALQDLHSVLDIPPPDLASQRNVVTFHHSFLGFLLNTDRSKDLGIEQARLTKAVGEYWHGYFRILQEAVSDGVSGITLAWQDGSPEENGNLRLSLLEEAQNCWTLSLTKIQSPRSGYFGLAGVPNFPFYGPISLLLDTLRQVDFSKLPEYFPQRRRSMPFDFFDSLRHLCKLFPEEVEQSGLVEHMPLESLNLGRVKLVGQQVFYRLEPDLPCERITWDRSRLVLLKESFASTPMMVWGRPDSRRGALFEITLSLEGSRGGERSGSSHKVGASQYAWEVYFLPYI</sequence>
<evidence type="ECO:0000313" key="5">
    <source>
        <dbReference type="Proteomes" id="UP000807342"/>
    </source>
</evidence>
<evidence type="ECO:0000256" key="1">
    <source>
        <dbReference type="ARBA" id="ARBA00022737"/>
    </source>
</evidence>
<dbReference type="InterPro" id="IPR056884">
    <property type="entry name" value="NPHP3-like_N"/>
</dbReference>
<dbReference type="EMBL" id="MU151119">
    <property type="protein sequence ID" value="KAF9449816.1"/>
    <property type="molecule type" value="Genomic_DNA"/>
</dbReference>
<dbReference type="InterPro" id="IPR007111">
    <property type="entry name" value="NACHT_NTPase"/>
</dbReference>
<dbReference type="AlphaFoldDB" id="A0A9P5XHE3"/>
<evidence type="ECO:0000256" key="2">
    <source>
        <dbReference type="SAM" id="MobiDB-lite"/>
    </source>
</evidence>
<dbReference type="Gene3D" id="3.40.50.300">
    <property type="entry name" value="P-loop containing nucleotide triphosphate hydrolases"/>
    <property type="match status" value="1"/>
</dbReference>
<gene>
    <name evidence="4" type="ORF">P691DRAFT_758714</name>
</gene>
<dbReference type="Pfam" id="PF24883">
    <property type="entry name" value="NPHP3_N"/>
    <property type="match status" value="1"/>
</dbReference>
<evidence type="ECO:0000313" key="4">
    <source>
        <dbReference type="EMBL" id="KAF9449816.1"/>
    </source>
</evidence>
<accession>A0A9P5XHE3</accession>
<name>A0A9P5XHE3_9AGAR</name>
<feature type="region of interest" description="Disordered" evidence="2">
    <location>
        <begin position="1"/>
        <end position="42"/>
    </location>
</feature>
<keyword evidence="5" id="KW-1185">Reference proteome</keyword>